<proteinExistence type="predicted"/>
<dbReference type="InterPro" id="IPR039743">
    <property type="entry name" value="6GAL/EXGAL"/>
</dbReference>
<dbReference type="RefSeq" id="WP_092446182.1">
    <property type="nucleotide sequence ID" value="NZ_LT629774.1"/>
</dbReference>
<accession>A0A1H1SPT8</accession>
<dbReference type="InterPro" id="IPR013780">
    <property type="entry name" value="Glyco_hydro_b"/>
</dbReference>
<dbReference type="InterPro" id="IPR039514">
    <property type="entry name" value="6GAL-like"/>
</dbReference>
<dbReference type="Gene3D" id="3.20.20.80">
    <property type="entry name" value="Glycosidases"/>
    <property type="match status" value="1"/>
</dbReference>
<dbReference type="STRING" id="1249933.SAMN04489797_1731"/>
<organism evidence="2 3">
    <name type="scientific">Winogradskyella sediminis</name>
    <dbReference type="NCBI Taxonomy" id="1382466"/>
    <lineage>
        <taxon>Bacteria</taxon>
        <taxon>Pseudomonadati</taxon>
        <taxon>Bacteroidota</taxon>
        <taxon>Flavobacteriia</taxon>
        <taxon>Flavobacteriales</taxon>
        <taxon>Flavobacteriaceae</taxon>
        <taxon>Winogradskyella</taxon>
    </lineage>
</organism>
<keyword evidence="3" id="KW-1185">Reference proteome</keyword>
<gene>
    <name evidence="2" type="ORF">SAMN04489797_1731</name>
</gene>
<evidence type="ECO:0000313" key="3">
    <source>
        <dbReference type="Proteomes" id="UP000198963"/>
    </source>
</evidence>
<dbReference type="SUPFAM" id="SSF51445">
    <property type="entry name" value="(Trans)glycosidases"/>
    <property type="match status" value="1"/>
</dbReference>
<dbReference type="Gene3D" id="2.60.40.1180">
    <property type="entry name" value="Golgi alpha-mannosidase II"/>
    <property type="match status" value="1"/>
</dbReference>
<name>A0A1H1SPT8_9FLAO</name>
<evidence type="ECO:0000313" key="2">
    <source>
        <dbReference type="EMBL" id="SDS49858.1"/>
    </source>
</evidence>
<dbReference type="PANTHER" id="PTHR42767:SF1">
    <property type="entry name" value="ENDO-BETA-1,6-GALACTANASE-LIKE DOMAIN-CONTAINING PROTEIN"/>
    <property type="match status" value="1"/>
</dbReference>
<dbReference type="AlphaFoldDB" id="A0A1H1SPT8"/>
<evidence type="ECO:0000259" key="1">
    <source>
        <dbReference type="Pfam" id="PF14587"/>
    </source>
</evidence>
<dbReference type="Proteomes" id="UP000198963">
    <property type="component" value="Chromosome I"/>
</dbReference>
<dbReference type="SUPFAM" id="SSF51011">
    <property type="entry name" value="Glycosyl hydrolase domain"/>
    <property type="match status" value="1"/>
</dbReference>
<keyword evidence="2" id="KW-0378">Hydrolase</keyword>
<dbReference type="PANTHER" id="PTHR42767">
    <property type="entry name" value="ENDO-BETA-1,6-GALACTANASE"/>
    <property type="match status" value="1"/>
</dbReference>
<protein>
    <submittedName>
        <fullName evidence="2">O-Glycosyl hydrolase</fullName>
    </submittedName>
</protein>
<dbReference type="EMBL" id="LT629774">
    <property type="protein sequence ID" value="SDS49858.1"/>
    <property type="molecule type" value="Genomic_DNA"/>
</dbReference>
<reference evidence="2 3" key="1">
    <citation type="submission" date="2016-10" db="EMBL/GenBank/DDBJ databases">
        <authorList>
            <person name="Varghese N."/>
            <person name="Submissions S."/>
        </authorList>
    </citation>
    <scope>NUCLEOTIDE SEQUENCE [LARGE SCALE GENOMIC DNA]</scope>
    <source>
        <strain evidence="2 3">RHA_55</strain>
    </source>
</reference>
<dbReference type="InterPro" id="IPR017853">
    <property type="entry name" value="GH"/>
</dbReference>
<dbReference type="GO" id="GO:0004553">
    <property type="term" value="F:hydrolase activity, hydrolyzing O-glycosyl compounds"/>
    <property type="evidence" value="ECO:0007669"/>
    <property type="project" value="InterPro"/>
</dbReference>
<feature type="domain" description="Endo-beta-1,6-galactanase-like" evidence="1">
    <location>
        <begin position="33"/>
        <end position="390"/>
    </location>
</feature>
<dbReference type="Pfam" id="PF14587">
    <property type="entry name" value="Glyco_hydr_30_2"/>
    <property type="match status" value="1"/>
</dbReference>
<sequence>MLSQILKISVYLIKLLIVTACLFSNYSEAQSINVSIDKNKTYQQIEGFGASDAWRCQFVGLNWPEEKRSRIAELLFSKALDDNGNPLGIGLSFWRFYIGAGTTEQGENSGINNQWRRGESFIDAEGNYDWTKQKGQQWFLNKAKDYGVENFLAFSISAPVQWTKNGKGFNGDNKDGEINLKADKFDDYSKFMVEVLKHFKSQGIHFNYLSPINEPQWDWDTKTQEGTPATNKNILELTELLDKDIEKNDLSTEIVIAEAADLRWLYSDHGKANRGSQIDYFFNRDTSFKNLKNTISGHSYFTTWPVDSLIAIRQQLNNKLEQRNLNYWQSEFCILEKTDDIGGGRKRDLGMDTALYVARVIHADLTLANASSWQWWTALTNADFKDGLIYLDTGNEDDLFNLDAMMTDGDFHDSKLLWAFGNFSRFIKPNMVRIAIQDDIEKSIEAQYKDLMLSAYLDTKTNEIAIVAINYSHNHKNLDFSAFDIKSKYETSVSKNLEFKALNSNKINLSPRSVTTLIGYLK</sequence>